<dbReference type="EMBL" id="FWWT01000008">
    <property type="protein sequence ID" value="SMB82385.1"/>
    <property type="molecule type" value="Genomic_DNA"/>
</dbReference>
<dbReference type="GO" id="GO:0009425">
    <property type="term" value="C:bacterial-type flagellum basal body"/>
    <property type="evidence" value="ECO:0007669"/>
    <property type="project" value="UniProtKB-SubCell"/>
</dbReference>
<dbReference type="Proteomes" id="UP000192731">
    <property type="component" value="Unassembled WGS sequence"/>
</dbReference>
<keyword evidence="6" id="KW-0282">Flagellum</keyword>
<keyword evidence="4 5" id="KW-0472">Membrane</keyword>
<gene>
    <name evidence="6" type="ORF">SAMN00017405_0919</name>
</gene>
<evidence type="ECO:0000256" key="3">
    <source>
        <dbReference type="ARBA" id="ARBA00022989"/>
    </source>
</evidence>
<comment type="subcellular location">
    <subcellularLocation>
        <location evidence="5">Cell membrane</location>
    </subcellularLocation>
    <subcellularLocation>
        <location evidence="5">Bacterial flagellum basal body</location>
    </subcellularLocation>
</comment>
<evidence type="ECO:0000256" key="1">
    <source>
        <dbReference type="ARBA" id="ARBA00022475"/>
    </source>
</evidence>
<protein>
    <recommendedName>
        <fullName evidence="5">Flagellar protein</fullName>
    </recommendedName>
</protein>
<keyword evidence="1 5" id="KW-1003">Cell membrane</keyword>
<evidence type="ECO:0000313" key="6">
    <source>
        <dbReference type="EMBL" id="SMB82385.1"/>
    </source>
</evidence>
<reference evidence="6 7" key="1">
    <citation type="submission" date="2017-04" db="EMBL/GenBank/DDBJ databases">
        <authorList>
            <person name="Afonso C.L."/>
            <person name="Miller P.J."/>
            <person name="Scott M.A."/>
            <person name="Spackman E."/>
            <person name="Goraichik I."/>
            <person name="Dimitrov K.M."/>
            <person name="Suarez D.L."/>
            <person name="Swayne D.E."/>
        </authorList>
    </citation>
    <scope>NUCLEOTIDE SEQUENCE [LARGE SCALE GENOMIC DNA]</scope>
    <source>
        <strain evidence="6 7">DSM 11270</strain>
    </source>
</reference>
<proteinExistence type="inferred from homology"/>
<keyword evidence="7" id="KW-1185">Reference proteome</keyword>
<evidence type="ECO:0000313" key="7">
    <source>
        <dbReference type="Proteomes" id="UP000192731"/>
    </source>
</evidence>
<feature type="transmembrane region" description="Helical" evidence="5">
    <location>
        <begin position="6"/>
        <end position="27"/>
    </location>
</feature>
<evidence type="ECO:0000256" key="5">
    <source>
        <dbReference type="RuleBase" id="RU362064"/>
    </source>
</evidence>
<keyword evidence="6" id="KW-0966">Cell projection</keyword>
<dbReference type="AlphaFoldDB" id="A0A1W1UML9"/>
<keyword evidence="6" id="KW-0969">Cilium</keyword>
<keyword evidence="3 5" id="KW-1133">Transmembrane helix</keyword>
<dbReference type="GO" id="GO:0044781">
    <property type="term" value="P:bacterial-type flagellum organization"/>
    <property type="evidence" value="ECO:0007669"/>
    <property type="project" value="UniProtKB-UniRule"/>
</dbReference>
<name>A0A1W1UML9_DESTI</name>
<keyword evidence="2 5" id="KW-0812">Transmembrane</keyword>
<dbReference type="OrthoDB" id="1806687at2"/>
<sequence length="111" mass="12914">MVDNFWGAIIRLVIALPLVSLLAYFLIKYGLSKKYLQLGDKYIKVIEQTSINPKASLNVVKIGEKYFLLTATEQQVNVLQEINDYQEKERPENEYLKVLAKKFSRESEQNE</sequence>
<keyword evidence="5" id="KW-0975">Bacterial flagellum</keyword>
<dbReference type="Pfam" id="PF04347">
    <property type="entry name" value="FliO"/>
    <property type="match status" value="1"/>
</dbReference>
<dbReference type="InterPro" id="IPR022781">
    <property type="entry name" value="Flagellar_biosynth_FliO"/>
</dbReference>
<accession>A0A1W1UML9</accession>
<organism evidence="6 7">
    <name type="scientific">Desulfonispora thiosulfatigenes DSM 11270</name>
    <dbReference type="NCBI Taxonomy" id="656914"/>
    <lineage>
        <taxon>Bacteria</taxon>
        <taxon>Bacillati</taxon>
        <taxon>Bacillota</taxon>
        <taxon>Clostridia</taxon>
        <taxon>Eubacteriales</taxon>
        <taxon>Peptococcaceae</taxon>
        <taxon>Desulfonispora</taxon>
    </lineage>
</organism>
<dbReference type="NCBIfam" id="TIGR03500">
    <property type="entry name" value="FliO_TIGR"/>
    <property type="match status" value="1"/>
</dbReference>
<evidence type="ECO:0000256" key="4">
    <source>
        <dbReference type="ARBA" id="ARBA00023136"/>
    </source>
</evidence>
<dbReference type="GO" id="GO:0005886">
    <property type="term" value="C:plasma membrane"/>
    <property type="evidence" value="ECO:0007669"/>
    <property type="project" value="UniProtKB-SubCell"/>
</dbReference>
<dbReference type="STRING" id="656914.SAMN00017405_0919"/>
<dbReference type="RefSeq" id="WP_084052169.1">
    <property type="nucleotide sequence ID" value="NZ_FWWT01000008.1"/>
</dbReference>
<evidence type="ECO:0000256" key="2">
    <source>
        <dbReference type="ARBA" id="ARBA00022692"/>
    </source>
</evidence>
<comment type="similarity">
    <text evidence="5">Belongs to the FliO/MopB family.</text>
</comment>